<feature type="compositionally biased region" description="Basic and acidic residues" evidence="1">
    <location>
        <begin position="842"/>
        <end position="853"/>
    </location>
</feature>
<evidence type="ECO:0000313" key="2">
    <source>
        <dbReference type="EMBL" id="KFX52027.1"/>
    </source>
</evidence>
<dbReference type="Pfam" id="PF12520">
    <property type="entry name" value="DUF3723"/>
    <property type="match status" value="1"/>
</dbReference>
<dbReference type="EMBL" id="JPOX01000003">
    <property type="protein sequence ID" value="KFX52027.1"/>
    <property type="molecule type" value="Genomic_DNA"/>
</dbReference>
<gene>
    <name evidence="2" type="ORF">GQ26_0030020</name>
</gene>
<sequence length="1282" mass="144360">MEPFLLTDTELQVGTERSRKYLGTAKIDLDHISFHPDSSRTVDPQNIDRLREVFRSEGCRRYEIQNHITGVVSRESLQAALRAAHKSPDELLTTTPQSVPRLQFSAGQVLCLHGQHRIRAGAEVLLEEDRWWTVDLYLDDISAELRTALIEEYANERRPNDGEIYRKIRQYQQEHNAHFQRRWLVRLSSSKTRRLQQLHRNIEIQCAFDALLPITGVWDGMSIGKLSKVMALDSDEVIETLQEVLNYLSHIEKFWVELVSVDAAHPNLAAMTKIDSHTVKKLESMAPGVSRADAKTVHGWVISGEVLGGFSETERRHMWERMQQFDGLIPSLHTFFRDMDYLEACADAVKRLFPLSKAHPTLWSAMSHSYTRPTEAGDQCLIQTSESHMDRRPSDNVNRLELAYRQVWLYAMRHYPSMSKDPESDDLLTRPASEKADETVVYAMAVLAQKLGFTSAGVKEIIDQSPDRQIAVDCLLKARKPESYQYSAADLERSVRRIVECFAAATPREQPLRPHPVVTFAANRRARGGLPSRQAQKNDRRFLFIDHLHRNASTTEKVSTWFVRRSVYFAFFGRCFSPPPDAPAERTTEVANSTSPRSPLFVPDDASVGTSDTGIGDPLLVTEMEEDSSGGVPGTANPRHISRDLVAVAAERGRLQQQELEYRAAVAEERLRKEAEDRAAAEAAEQERLRREAERLAAEAEQERLLREAQERAAAVAAEQERLRKQAEDRAAAEAAEQARLRHEEEKVAFAAEQERLRREAERVAAEAAEQERLQREANAAEQVRLQKEAEERAAIEAAEQERLRREQAERVLAEQERLEMEAQERAAVEAAERERLQQIQREAEEQAAERAAAELAEQEQLRREANSAEEQRIAQARALALAHLEQGDKHASALTDTVPLERSSATTQIDITPDLPSLITQLREASDSPDEDHNAIVEPHGIATQNIFEDGRQPALDSHALEAPTNDVSPPWTITAGLEPITEEAEVSNPIPPVIIDDDRQRQLREQIAERRRADKEKVANAERAPLEIDDHFTQTRSAEDEDLYEPYEEAVTTEPTMSPEGASVALETDRIPTAIPPASAPTASFDPSLPRNTQLEFRTIMAHSSAWPGTLETSPGDIGPDSSATAEETASPASGLSLLGRTRKTSTKEAKSRRNEAPDPRRQLPPLPDDLGADSMIFWVWKANKWREMERVTLDPSDPLRAERVALRYERDEPVEFVDRSMHAVAAAKCVQVAQAEGSRSIFLLLRDGPLERPITRAMAMAADDIAKETTVGEGRKRPR</sequence>
<proteinExistence type="predicted"/>
<protein>
    <submittedName>
        <fullName evidence="2">Calponin likey domain-containing protein</fullName>
    </submittedName>
</protein>
<reference evidence="2" key="1">
    <citation type="journal article" date="2014" name="PLoS Genet.">
        <title>Signature Gene Expression Reveals Novel Clues to the Molecular Mechanisms of Dimorphic Transition in Penicillium marneffei.</title>
        <authorList>
            <person name="Yang E."/>
            <person name="Wang G."/>
            <person name="Cai J."/>
            <person name="Woo P.C."/>
            <person name="Lau S.K."/>
            <person name="Yuen K.-Y."/>
            <person name="Chow W.-N."/>
            <person name="Lin X."/>
        </authorList>
    </citation>
    <scope>NUCLEOTIDE SEQUENCE [LARGE SCALE GENOMIC DNA]</scope>
    <source>
        <strain evidence="2">PM1</strain>
    </source>
</reference>
<comment type="caution">
    <text evidence="2">The sequence shown here is derived from an EMBL/GenBank/DDBJ whole genome shotgun (WGS) entry which is preliminary data.</text>
</comment>
<dbReference type="HOGENOM" id="CLU_004286_6_0_1"/>
<feature type="region of interest" description="Disordered" evidence="1">
    <location>
        <begin position="842"/>
        <end position="871"/>
    </location>
</feature>
<dbReference type="PANTHER" id="PTHR14383:SF5">
    <property type="entry name" value="RUN DOMAIN-CONTAINING PROTEIN"/>
    <property type="match status" value="1"/>
</dbReference>
<feature type="compositionally biased region" description="Basic and acidic residues" evidence="1">
    <location>
        <begin position="860"/>
        <end position="871"/>
    </location>
</feature>
<dbReference type="PANTHER" id="PTHR14383">
    <property type="entry name" value="SWAP-70 RECOMBINASE"/>
    <property type="match status" value="1"/>
</dbReference>
<accession>A0A093VHN0</accession>
<feature type="region of interest" description="Disordered" evidence="1">
    <location>
        <begin position="582"/>
        <end position="612"/>
    </location>
</feature>
<feature type="region of interest" description="Disordered" evidence="1">
    <location>
        <begin position="1108"/>
        <end position="1171"/>
    </location>
</feature>
<name>A0A093VHN0_TALMA</name>
<feature type="compositionally biased region" description="Low complexity" evidence="1">
    <location>
        <begin position="1124"/>
        <end position="1136"/>
    </location>
</feature>
<evidence type="ECO:0000256" key="1">
    <source>
        <dbReference type="SAM" id="MobiDB-lite"/>
    </source>
</evidence>
<dbReference type="InterPro" id="IPR022198">
    <property type="entry name" value="DUF3723"/>
</dbReference>
<organism evidence="2">
    <name type="scientific">Talaromyces marneffei PM1</name>
    <dbReference type="NCBI Taxonomy" id="1077442"/>
    <lineage>
        <taxon>Eukaryota</taxon>
        <taxon>Fungi</taxon>
        <taxon>Dikarya</taxon>
        <taxon>Ascomycota</taxon>
        <taxon>Pezizomycotina</taxon>
        <taxon>Eurotiomycetes</taxon>
        <taxon>Eurotiomycetidae</taxon>
        <taxon>Eurotiales</taxon>
        <taxon>Trichocomaceae</taxon>
        <taxon>Talaromyces</taxon>
        <taxon>Talaromyces sect. Talaromyces</taxon>
    </lineage>
</organism>
<feature type="compositionally biased region" description="Basic and acidic residues" evidence="1">
    <location>
        <begin position="1148"/>
        <end position="1164"/>
    </location>
</feature>